<feature type="transmembrane region" description="Helical" evidence="1">
    <location>
        <begin position="97"/>
        <end position="121"/>
    </location>
</feature>
<dbReference type="EMBL" id="JBHSOC010000010">
    <property type="protein sequence ID" value="MFC5641231.1"/>
    <property type="molecule type" value="Genomic_DNA"/>
</dbReference>
<accession>A0ABW0V9I7</accession>
<name>A0ABW0V9I7_9ACTN</name>
<evidence type="ECO:0000313" key="3">
    <source>
        <dbReference type="Proteomes" id="UP001596066"/>
    </source>
</evidence>
<protein>
    <recommendedName>
        <fullName evidence="4">ABC transporter permease</fullName>
    </recommendedName>
</protein>
<keyword evidence="1" id="KW-1133">Transmembrane helix</keyword>
<dbReference type="RefSeq" id="WP_346145566.1">
    <property type="nucleotide sequence ID" value="NZ_BAAAUA010000022.1"/>
</dbReference>
<feature type="transmembrane region" description="Helical" evidence="1">
    <location>
        <begin position="56"/>
        <end position="77"/>
    </location>
</feature>
<keyword evidence="1" id="KW-0812">Transmembrane</keyword>
<dbReference type="Proteomes" id="UP001596066">
    <property type="component" value="Unassembled WGS sequence"/>
</dbReference>
<feature type="transmembrane region" description="Helical" evidence="1">
    <location>
        <begin position="190"/>
        <end position="208"/>
    </location>
</feature>
<evidence type="ECO:0008006" key="4">
    <source>
        <dbReference type="Google" id="ProtNLM"/>
    </source>
</evidence>
<keyword evidence="1" id="KW-0472">Membrane</keyword>
<gene>
    <name evidence="2" type="ORF">ACFPZF_07640</name>
</gene>
<proteinExistence type="predicted"/>
<evidence type="ECO:0000256" key="1">
    <source>
        <dbReference type="SAM" id="Phobius"/>
    </source>
</evidence>
<reference evidence="3" key="1">
    <citation type="journal article" date="2019" name="Int. J. Syst. Evol. Microbiol.">
        <title>The Global Catalogue of Microorganisms (GCM) 10K type strain sequencing project: providing services to taxonomists for standard genome sequencing and annotation.</title>
        <authorList>
            <consortium name="The Broad Institute Genomics Platform"/>
            <consortium name="The Broad Institute Genome Sequencing Center for Infectious Disease"/>
            <person name="Wu L."/>
            <person name="Ma J."/>
        </authorList>
    </citation>
    <scope>NUCLEOTIDE SEQUENCE [LARGE SCALE GENOMIC DNA]</scope>
    <source>
        <strain evidence="3">CGMCC 4.1622</strain>
    </source>
</reference>
<sequence>MRVLAYELRRLRGLRSTWLILAAVLLCDAAVAAVLAWRVPDGALAVPTAVRSVAAAVPLLPLPIAALGAGALGALSYGHEVRHPGLAASRVAFGRRVGLLVGKSVVIGAVSAALAVVTLLLDAVAVRLALPSSVDPAPAFRPDVFGSDPAGLLAAGAPGRPLLAFALLVVAGGWAGLLTTSLVRSAAAGLLVLCALPVLLEPAVGMILRQAGRYWPAWVRELLPFQYGLDWVRGEPGAAAVGPDPVLFAALAAPVLVLLVAAVLAQVRRRAL</sequence>
<evidence type="ECO:0000313" key="2">
    <source>
        <dbReference type="EMBL" id="MFC5641231.1"/>
    </source>
</evidence>
<keyword evidence="3" id="KW-1185">Reference proteome</keyword>
<comment type="caution">
    <text evidence="2">The sequence shown here is derived from an EMBL/GenBank/DDBJ whole genome shotgun (WGS) entry which is preliminary data.</text>
</comment>
<organism evidence="2 3">
    <name type="scientific">Kitasatospora cinereorecta</name>
    <dbReference type="NCBI Taxonomy" id="285560"/>
    <lineage>
        <taxon>Bacteria</taxon>
        <taxon>Bacillati</taxon>
        <taxon>Actinomycetota</taxon>
        <taxon>Actinomycetes</taxon>
        <taxon>Kitasatosporales</taxon>
        <taxon>Streptomycetaceae</taxon>
        <taxon>Kitasatospora</taxon>
    </lineage>
</organism>
<feature type="transmembrane region" description="Helical" evidence="1">
    <location>
        <begin position="162"/>
        <end position="183"/>
    </location>
</feature>
<feature type="transmembrane region" description="Helical" evidence="1">
    <location>
        <begin position="246"/>
        <end position="267"/>
    </location>
</feature>